<sequence length="121" mass="12725">MLPGPSDTTGTRVRRRTLAPRDASCPYLRRESQSGTPRSRENTLGSHTKRGLSLADTINVGQEGRVPRRAGVRPAVAILTTGPRPRGIPGGYEAAPAAFAASRTAPATAPATFSLKTLGMM</sequence>
<feature type="compositionally biased region" description="Polar residues" evidence="1">
    <location>
        <begin position="33"/>
        <end position="46"/>
    </location>
</feature>
<proteinExistence type="predicted"/>
<accession>A0ABP7RSR4</accession>
<gene>
    <name evidence="2" type="ORF">GCM10022232_44700</name>
</gene>
<comment type="caution">
    <text evidence="2">The sequence shown here is derived from an EMBL/GenBank/DDBJ whole genome shotgun (WGS) entry which is preliminary data.</text>
</comment>
<name>A0ABP7RSR4_9ACTN</name>
<organism evidence="2 3">
    <name type="scientific">Streptomyces plumbiresistens</name>
    <dbReference type="NCBI Taxonomy" id="511811"/>
    <lineage>
        <taxon>Bacteria</taxon>
        <taxon>Bacillati</taxon>
        <taxon>Actinomycetota</taxon>
        <taxon>Actinomycetes</taxon>
        <taxon>Kitasatosporales</taxon>
        <taxon>Streptomycetaceae</taxon>
        <taxon>Streptomyces</taxon>
    </lineage>
</organism>
<evidence type="ECO:0000313" key="2">
    <source>
        <dbReference type="EMBL" id="GAA4001377.1"/>
    </source>
</evidence>
<protein>
    <submittedName>
        <fullName evidence="2">Uncharacterized protein</fullName>
    </submittedName>
</protein>
<feature type="compositionally biased region" description="Polar residues" evidence="1">
    <location>
        <begin position="1"/>
        <end position="11"/>
    </location>
</feature>
<reference evidence="3" key="1">
    <citation type="journal article" date="2019" name="Int. J. Syst. Evol. Microbiol.">
        <title>The Global Catalogue of Microorganisms (GCM) 10K type strain sequencing project: providing services to taxonomists for standard genome sequencing and annotation.</title>
        <authorList>
            <consortium name="The Broad Institute Genomics Platform"/>
            <consortium name="The Broad Institute Genome Sequencing Center for Infectious Disease"/>
            <person name="Wu L."/>
            <person name="Ma J."/>
        </authorList>
    </citation>
    <scope>NUCLEOTIDE SEQUENCE [LARGE SCALE GENOMIC DNA]</scope>
    <source>
        <strain evidence="3">JCM 16924</strain>
    </source>
</reference>
<keyword evidence="3" id="KW-1185">Reference proteome</keyword>
<feature type="region of interest" description="Disordered" evidence="1">
    <location>
        <begin position="1"/>
        <end position="54"/>
    </location>
</feature>
<evidence type="ECO:0000313" key="3">
    <source>
        <dbReference type="Proteomes" id="UP001500456"/>
    </source>
</evidence>
<dbReference type="Proteomes" id="UP001500456">
    <property type="component" value="Unassembled WGS sequence"/>
</dbReference>
<dbReference type="EMBL" id="BAAAZX010000012">
    <property type="protein sequence ID" value="GAA4001377.1"/>
    <property type="molecule type" value="Genomic_DNA"/>
</dbReference>
<evidence type="ECO:0000256" key="1">
    <source>
        <dbReference type="SAM" id="MobiDB-lite"/>
    </source>
</evidence>